<proteinExistence type="predicted"/>
<dbReference type="EMBL" id="CP055155">
    <property type="protein sequence ID" value="QNF31413.1"/>
    <property type="molecule type" value="Genomic_DNA"/>
</dbReference>
<dbReference type="Proteomes" id="UP000515237">
    <property type="component" value="Plasmid unnamed2"/>
</dbReference>
<reference evidence="2 3" key="1">
    <citation type="journal article" date="2018" name="Int. J. Syst. Evol. Microbiol.">
        <title>Adhaeribacter swui sp. nov., isolated from wet mud.</title>
        <authorList>
            <person name="Kim D.U."/>
            <person name="Kim K.W."/>
            <person name="Kang M.S."/>
            <person name="Kim J.Y."/>
            <person name="Jang J.H."/>
            <person name="Kim M.K."/>
        </authorList>
    </citation>
    <scope>NUCLEOTIDE SEQUENCE [LARGE SCALE GENOMIC DNA]</scope>
    <source>
        <strain evidence="2 3">KCTC 52873</strain>
        <plasmid evidence="2">unnamed2</plasmid>
    </source>
</reference>
<gene>
    <name evidence="2" type="ORF">HUW51_01225</name>
</gene>
<dbReference type="InterPro" id="IPR028932">
    <property type="entry name" value="TerB-C"/>
</dbReference>
<organism evidence="2 3">
    <name type="scientific">Adhaeribacter swui</name>
    <dbReference type="NCBI Taxonomy" id="2086471"/>
    <lineage>
        <taxon>Bacteria</taxon>
        <taxon>Pseudomonadati</taxon>
        <taxon>Bacteroidota</taxon>
        <taxon>Cytophagia</taxon>
        <taxon>Cytophagales</taxon>
        <taxon>Hymenobacteraceae</taxon>
        <taxon>Adhaeribacter</taxon>
    </lineage>
</organism>
<protein>
    <recommendedName>
        <fullName evidence="1">TerB-C domain-containing protein</fullName>
    </recommendedName>
</protein>
<keyword evidence="2" id="KW-0614">Plasmid</keyword>
<accession>A0A7G7G2M9</accession>
<evidence type="ECO:0000259" key="1">
    <source>
        <dbReference type="Pfam" id="PF15615"/>
    </source>
</evidence>
<dbReference type="AlphaFoldDB" id="A0A7G7G2M9"/>
<name>A0A7G7G2M9_9BACT</name>
<evidence type="ECO:0000313" key="3">
    <source>
        <dbReference type="Proteomes" id="UP000515237"/>
    </source>
</evidence>
<evidence type="ECO:0000313" key="2">
    <source>
        <dbReference type="EMBL" id="QNF31413.1"/>
    </source>
</evidence>
<keyword evidence="3" id="KW-1185">Reference proteome</keyword>
<dbReference type="KEGG" id="aswu:HUW51_01225"/>
<geneLocation type="plasmid" evidence="2 3">
    <name>unnamed2</name>
</geneLocation>
<dbReference type="Pfam" id="PF15615">
    <property type="entry name" value="TerB_C"/>
    <property type="match status" value="1"/>
</dbReference>
<feature type="domain" description="TerB-C" evidence="1">
    <location>
        <begin position="457"/>
        <end position="605"/>
    </location>
</feature>
<sequence length="608" mass="70512">MSNSNKDDSIIDVSGFTYQINHTVNSSSQKTRVSAVPYWSHQYVYSYSEINAASPEQIEFYKRFKTSFLDGEYLDLQGNTNYAFILLFDLLNNDYEKHKDLARLENELNILGFHYPKTESYGTSFLIQKMSAAGDSAGIARLRNTQSNYQNSYLNNYEYDSWKLGTKYKTKLDLKEEEVKLLNKLWNPGNNFCGIEFCLIEVLKLYLVTINELENVCREGGTSLTGEFEIVSDIVARKHFKYRKNSSNYKYSIESTTNELYILIFKHCENAVREHYGHKRKISTTAPYHAVPDVLTQIENRIVTRLNKILPNLLTVINPPDEATETELNIQNTSRWKTKFDEITYNFKGVDGKKFIEDIKQLGNLNQKNPSLENIYFEASKFIAKTDREAALILYVYYLYYDLQSVAFNNKQLTKTIQKSLFKTEGQLHDFESILKDLIIDRDLDKALQSVPRLYIPKRKKIQLNTEVIKEVQQLHSGTVELLNEYLQEEEDSVAVELTEKEGVENLEATEISFERLLPQTVVTENLFVDGLILSGPQSDLLRLFSNNNFSLTQQDVESFSKSKGLMRSQLIDSINENCFDQLDDVLIEEDGDYFTIYENYFKQLIKI</sequence>